<organism evidence="2 3">
    <name type="scientific">Didymella heteroderae</name>
    <dbReference type="NCBI Taxonomy" id="1769908"/>
    <lineage>
        <taxon>Eukaryota</taxon>
        <taxon>Fungi</taxon>
        <taxon>Dikarya</taxon>
        <taxon>Ascomycota</taxon>
        <taxon>Pezizomycotina</taxon>
        <taxon>Dothideomycetes</taxon>
        <taxon>Pleosporomycetidae</taxon>
        <taxon>Pleosporales</taxon>
        <taxon>Pleosporineae</taxon>
        <taxon>Didymellaceae</taxon>
        <taxon>Didymella</taxon>
    </lineage>
</organism>
<evidence type="ECO:0000313" key="2">
    <source>
        <dbReference type="EMBL" id="KAF3037849.1"/>
    </source>
</evidence>
<keyword evidence="3" id="KW-1185">Reference proteome</keyword>
<feature type="compositionally biased region" description="Polar residues" evidence="1">
    <location>
        <begin position="1"/>
        <end position="10"/>
    </location>
</feature>
<dbReference type="Proteomes" id="UP000758155">
    <property type="component" value="Unassembled WGS sequence"/>
</dbReference>
<evidence type="ECO:0000313" key="3">
    <source>
        <dbReference type="Proteomes" id="UP000758155"/>
    </source>
</evidence>
<dbReference type="AlphaFoldDB" id="A0A9P5C0P9"/>
<feature type="compositionally biased region" description="Basic and acidic residues" evidence="1">
    <location>
        <begin position="73"/>
        <end position="84"/>
    </location>
</feature>
<sequence>MATAHTSPKTPTARKSLPGSPSAISPNVTATGSPVSLQKLKSLALPLPGLTQAGNAGGIAPVAPMAAPKRKKVEGQVKVEEQSQHRQHLSVPASPLRNSNGLPHPANPLSNPRPILQPSMQPTQQPAQPSIPHNIFMATIQKNMSLYPVAPMTNPVDSRRIDRIAHGMWDIVFSREAMMTDVTMKAALFTPLKLRALARLNWLPSWWFLREMAITLMRQSGWLVDDSERQGEWTEAVEWCQKAETKCFGYGAAPQGGGLGAAQIQEFQEAAAKKVES</sequence>
<evidence type="ECO:0000256" key="1">
    <source>
        <dbReference type="SAM" id="MobiDB-lite"/>
    </source>
</evidence>
<name>A0A9P5C0P9_9PLEO</name>
<gene>
    <name evidence="2" type="ORF">E8E12_008649</name>
</gene>
<accession>A0A9P5C0P9</accession>
<reference evidence="2" key="1">
    <citation type="submission" date="2019-04" db="EMBL/GenBank/DDBJ databases">
        <title>Sequencing of skin fungus with MAO and IRED activity.</title>
        <authorList>
            <person name="Marsaioli A.J."/>
            <person name="Bonatto J.M.C."/>
            <person name="Reis Junior O."/>
        </authorList>
    </citation>
    <scope>NUCLEOTIDE SEQUENCE</scope>
    <source>
        <strain evidence="2">28M1</strain>
    </source>
</reference>
<comment type="caution">
    <text evidence="2">The sequence shown here is derived from an EMBL/GenBank/DDBJ whole genome shotgun (WGS) entry which is preliminary data.</text>
</comment>
<dbReference type="OrthoDB" id="3777131at2759"/>
<feature type="compositionally biased region" description="Polar residues" evidence="1">
    <location>
        <begin position="22"/>
        <end position="33"/>
    </location>
</feature>
<proteinExistence type="predicted"/>
<feature type="region of interest" description="Disordered" evidence="1">
    <location>
        <begin position="48"/>
        <end position="130"/>
    </location>
</feature>
<protein>
    <submittedName>
        <fullName evidence="2">Uncharacterized protein</fullName>
    </submittedName>
</protein>
<feature type="compositionally biased region" description="Polar residues" evidence="1">
    <location>
        <begin position="118"/>
        <end position="128"/>
    </location>
</feature>
<dbReference type="EMBL" id="SWKV01000040">
    <property type="protein sequence ID" value="KAF3037849.1"/>
    <property type="molecule type" value="Genomic_DNA"/>
</dbReference>
<feature type="region of interest" description="Disordered" evidence="1">
    <location>
        <begin position="1"/>
        <end position="33"/>
    </location>
</feature>